<dbReference type="InterPro" id="IPR000182">
    <property type="entry name" value="GNAT_dom"/>
</dbReference>
<dbReference type="AlphaFoldDB" id="A0A7W3JI14"/>
<feature type="domain" description="N-acetyltransferase" evidence="3">
    <location>
        <begin position="2"/>
        <end position="164"/>
    </location>
</feature>
<comment type="caution">
    <text evidence="5">The sequence shown here is derived from an EMBL/GenBank/DDBJ whole genome shotgun (WGS) entry which is preliminary data.</text>
</comment>
<dbReference type="InterPro" id="IPR050832">
    <property type="entry name" value="Bact_Acetyltransf"/>
</dbReference>
<protein>
    <submittedName>
        <fullName evidence="5">GNAT superfamily N-acetyltransferase</fullName>
    </submittedName>
</protein>
<dbReference type="Proteomes" id="UP000321154">
    <property type="component" value="Unassembled WGS sequence"/>
</dbReference>
<dbReference type="PANTHER" id="PTHR43877:SF2">
    <property type="entry name" value="AMINOALKYLPHOSPHONATE N-ACETYLTRANSFERASE-RELATED"/>
    <property type="match status" value="1"/>
</dbReference>
<reference evidence="4 6" key="1">
    <citation type="submission" date="2019-07" db="EMBL/GenBank/DDBJ databases">
        <title>Whole genome shotgun sequence of Frigoribacterium faeni NBRC 103066.</title>
        <authorList>
            <person name="Hosoyama A."/>
            <person name="Uohara A."/>
            <person name="Ohji S."/>
            <person name="Ichikawa N."/>
        </authorList>
    </citation>
    <scope>NUCLEOTIDE SEQUENCE [LARGE SCALE GENOMIC DNA]</scope>
    <source>
        <strain evidence="4 6">NBRC 103066</strain>
    </source>
</reference>
<dbReference type="RefSeq" id="WP_146853985.1">
    <property type="nucleotide sequence ID" value="NZ_BAAAHR010000001.1"/>
</dbReference>
<evidence type="ECO:0000259" key="3">
    <source>
        <dbReference type="PROSITE" id="PS51186"/>
    </source>
</evidence>
<keyword evidence="6" id="KW-1185">Reference proteome</keyword>
<evidence type="ECO:0000313" key="6">
    <source>
        <dbReference type="Proteomes" id="UP000321154"/>
    </source>
</evidence>
<dbReference type="PROSITE" id="PS51186">
    <property type="entry name" value="GNAT"/>
    <property type="match status" value="1"/>
</dbReference>
<dbReference type="Gene3D" id="3.40.630.30">
    <property type="match status" value="1"/>
</dbReference>
<keyword evidence="1 5" id="KW-0808">Transferase</keyword>
<dbReference type="Proteomes" id="UP000522688">
    <property type="component" value="Unassembled WGS sequence"/>
</dbReference>
<evidence type="ECO:0000313" key="4">
    <source>
        <dbReference type="EMBL" id="GEK82882.1"/>
    </source>
</evidence>
<gene>
    <name evidence="5" type="ORF">FB463_001480</name>
    <name evidence="4" type="ORF">FFA01_11910</name>
</gene>
<dbReference type="PANTHER" id="PTHR43877">
    <property type="entry name" value="AMINOALKYLPHOSPHONATE N-ACETYLTRANSFERASE-RELATED-RELATED"/>
    <property type="match status" value="1"/>
</dbReference>
<dbReference type="InterPro" id="IPR016181">
    <property type="entry name" value="Acyl_CoA_acyltransferase"/>
</dbReference>
<accession>A0A7W3JI14</accession>
<evidence type="ECO:0000313" key="5">
    <source>
        <dbReference type="EMBL" id="MBA8813231.1"/>
    </source>
</evidence>
<evidence type="ECO:0000256" key="2">
    <source>
        <dbReference type="ARBA" id="ARBA00023315"/>
    </source>
</evidence>
<evidence type="ECO:0000256" key="1">
    <source>
        <dbReference type="ARBA" id="ARBA00022679"/>
    </source>
</evidence>
<dbReference type="EMBL" id="BJUV01000009">
    <property type="protein sequence ID" value="GEK82882.1"/>
    <property type="molecule type" value="Genomic_DNA"/>
</dbReference>
<evidence type="ECO:0000313" key="7">
    <source>
        <dbReference type="Proteomes" id="UP000522688"/>
    </source>
</evidence>
<dbReference type="EMBL" id="JACGWW010000002">
    <property type="protein sequence ID" value="MBA8813231.1"/>
    <property type="molecule type" value="Genomic_DNA"/>
</dbReference>
<keyword evidence="2" id="KW-0012">Acyltransferase</keyword>
<name>A0A7W3JI14_9MICO</name>
<organism evidence="5 7">
    <name type="scientific">Frigoribacterium faeni</name>
    <dbReference type="NCBI Taxonomy" id="145483"/>
    <lineage>
        <taxon>Bacteria</taxon>
        <taxon>Bacillati</taxon>
        <taxon>Actinomycetota</taxon>
        <taxon>Actinomycetes</taxon>
        <taxon>Micrococcales</taxon>
        <taxon>Microbacteriaceae</taxon>
        <taxon>Frigoribacterium</taxon>
    </lineage>
</organism>
<reference evidence="5 7" key="2">
    <citation type="submission" date="2020-07" db="EMBL/GenBank/DDBJ databases">
        <title>Sequencing the genomes of 1000 actinobacteria strains.</title>
        <authorList>
            <person name="Klenk H.-P."/>
        </authorList>
    </citation>
    <scope>NUCLEOTIDE SEQUENCE [LARGE SCALE GENOMIC DNA]</scope>
    <source>
        <strain evidence="5 7">DSM 10309</strain>
    </source>
</reference>
<dbReference type="GO" id="GO:0016747">
    <property type="term" value="F:acyltransferase activity, transferring groups other than amino-acyl groups"/>
    <property type="evidence" value="ECO:0007669"/>
    <property type="project" value="InterPro"/>
</dbReference>
<dbReference type="CDD" id="cd04301">
    <property type="entry name" value="NAT_SF"/>
    <property type="match status" value="1"/>
</dbReference>
<dbReference type="OrthoDB" id="3174517at2"/>
<dbReference type="Pfam" id="PF00583">
    <property type="entry name" value="Acetyltransf_1"/>
    <property type="match status" value="1"/>
</dbReference>
<dbReference type="SUPFAM" id="SSF55729">
    <property type="entry name" value="Acyl-CoA N-acyltransferases (Nat)"/>
    <property type="match status" value="1"/>
</dbReference>
<sequence length="164" mass="17397">MPRFREMPVSAPRASSLLSEYFAERAATFPAAQGGYRTATPVDAAFAPPAGVFVVLEEGDDASAEAPALACGGVRRLDTAPGAPVRYEVKHLFVSPSARGRGLGRTVLHELERRARRFGADEVVLDTNDGLEAAGGLYRSAGYTAITPYNDNPNATAWYGKPLG</sequence>
<proteinExistence type="predicted"/>